<sequence length="91" mass="10101">MGVMALWLELYKTRAIRRRPLYPGAYGAMFECFALCLSFISVSGHFVASWVLEHGLVHIDDVESFDASFFGGPLLDSASSFSISIFSEDGR</sequence>
<keyword evidence="3" id="KW-1185">Reference proteome</keyword>
<proteinExistence type="predicted"/>
<evidence type="ECO:0000313" key="2">
    <source>
        <dbReference type="EMBL" id="KAF2823280.1"/>
    </source>
</evidence>
<gene>
    <name evidence="2" type="ORF">CC86DRAFT_65491</name>
</gene>
<accession>A0A6A6ZQ98</accession>
<keyword evidence="1" id="KW-0812">Transmembrane</keyword>
<dbReference type="AlphaFoldDB" id="A0A6A6ZQ98"/>
<dbReference type="EMBL" id="MU006232">
    <property type="protein sequence ID" value="KAF2823280.1"/>
    <property type="molecule type" value="Genomic_DNA"/>
</dbReference>
<name>A0A6A6ZQ98_9PLEO</name>
<evidence type="ECO:0000313" key="3">
    <source>
        <dbReference type="Proteomes" id="UP000799424"/>
    </source>
</evidence>
<keyword evidence="1" id="KW-0472">Membrane</keyword>
<protein>
    <submittedName>
        <fullName evidence="2">Uncharacterized protein</fullName>
    </submittedName>
</protein>
<organism evidence="2 3">
    <name type="scientific">Ophiobolus disseminans</name>
    <dbReference type="NCBI Taxonomy" id="1469910"/>
    <lineage>
        <taxon>Eukaryota</taxon>
        <taxon>Fungi</taxon>
        <taxon>Dikarya</taxon>
        <taxon>Ascomycota</taxon>
        <taxon>Pezizomycotina</taxon>
        <taxon>Dothideomycetes</taxon>
        <taxon>Pleosporomycetidae</taxon>
        <taxon>Pleosporales</taxon>
        <taxon>Pleosporineae</taxon>
        <taxon>Phaeosphaeriaceae</taxon>
        <taxon>Ophiobolus</taxon>
    </lineage>
</organism>
<evidence type="ECO:0000256" key="1">
    <source>
        <dbReference type="SAM" id="Phobius"/>
    </source>
</evidence>
<dbReference type="Proteomes" id="UP000799424">
    <property type="component" value="Unassembled WGS sequence"/>
</dbReference>
<feature type="transmembrane region" description="Helical" evidence="1">
    <location>
        <begin position="21"/>
        <end position="42"/>
    </location>
</feature>
<keyword evidence="1" id="KW-1133">Transmembrane helix</keyword>
<reference evidence="2" key="1">
    <citation type="journal article" date="2020" name="Stud. Mycol.">
        <title>101 Dothideomycetes genomes: a test case for predicting lifestyles and emergence of pathogens.</title>
        <authorList>
            <person name="Haridas S."/>
            <person name="Albert R."/>
            <person name="Binder M."/>
            <person name="Bloem J."/>
            <person name="Labutti K."/>
            <person name="Salamov A."/>
            <person name="Andreopoulos B."/>
            <person name="Baker S."/>
            <person name="Barry K."/>
            <person name="Bills G."/>
            <person name="Bluhm B."/>
            <person name="Cannon C."/>
            <person name="Castanera R."/>
            <person name="Culley D."/>
            <person name="Daum C."/>
            <person name="Ezra D."/>
            <person name="Gonzalez J."/>
            <person name="Henrissat B."/>
            <person name="Kuo A."/>
            <person name="Liang C."/>
            <person name="Lipzen A."/>
            <person name="Lutzoni F."/>
            <person name="Magnuson J."/>
            <person name="Mondo S."/>
            <person name="Nolan M."/>
            <person name="Ohm R."/>
            <person name="Pangilinan J."/>
            <person name="Park H.-J."/>
            <person name="Ramirez L."/>
            <person name="Alfaro M."/>
            <person name="Sun H."/>
            <person name="Tritt A."/>
            <person name="Yoshinaga Y."/>
            <person name="Zwiers L.-H."/>
            <person name="Turgeon B."/>
            <person name="Goodwin S."/>
            <person name="Spatafora J."/>
            <person name="Crous P."/>
            <person name="Grigoriev I."/>
        </authorList>
    </citation>
    <scope>NUCLEOTIDE SEQUENCE</scope>
    <source>
        <strain evidence="2">CBS 113818</strain>
    </source>
</reference>